<dbReference type="AlphaFoldDB" id="A0A6P8AWQ6"/>
<reference evidence="2" key="2">
    <citation type="submission" date="2019-10" db="EMBL/GenBank/DDBJ databases">
        <authorList>
            <consortium name="NCBI Genome Project"/>
        </authorList>
    </citation>
    <scope>NUCLEOTIDE SEQUENCE</scope>
    <source>
        <strain evidence="2">NI907</strain>
    </source>
</reference>
<name>A0A6P8AWQ6_PYRGI</name>
<reference evidence="2" key="3">
    <citation type="submission" date="2025-08" db="UniProtKB">
        <authorList>
            <consortium name="RefSeq"/>
        </authorList>
    </citation>
    <scope>IDENTIFICATION</scope>
    <source>
        <strain evidence="2">NI907</strain>
    </source>
</reference>
<gene>
    <name evidence="2" type="ORF">PgNI_08634</name>
</gene>
<evidence type="ECO:0000313" key="1">
    <source>
        <dbReference type="Proteomes" id="UP000515153"/>
    </source>
</evidence>
<evidence type="ECO:0000313" key="2">
    <source>
        <dbReference type="RefSeq" id="XP_030979330.1"/>
    </source>
</evidence>
<protein>
    <submittedName>
        <fullName evidence="2">Uncharacterized protein</fullName>
    </submittedName>
</protein>
<sequence>MLNTGRQVGRHLSSFAMAFSMPSKELLPPEIDFFLVLPSDFDKRWGVYALVLTKDSFDPFVYIGSSRMRNYDTLIGISYPVADDLACGFKTAHKGLLVRRPMFSLHRLPRTTLVLIVINTICSFWF</sequence>
<dbReference type="KEGG" id="pgri:PgNI_08634"/>
<reference evidence="1 2" key="1">
    <citation type="journal article" date="2019" name="Mol. Biol. Evol.">
        <title>Blast fungal genomes show frequent chromosomal changes, gene gains and losses, and effector gene turnover.</title>
        <authorList>
            <person name="Gomez Luciano L.B."/>
            <person name="Jason Tsai I."/>
            <person name="Chuma I."/>
            <person name="Tosa Y."/>
            <person name="Chen Y.H."/>
            <person name="Li J.Y."/>
            <person name="Li M.Y."/>
            <person name="Jade Lu M.Y."/>
            <person name="Nakayashiki H."/>
            <person name="Li W.H."/>
        </authorList>
    </citation>
    <scope>NUCLEOTIDE SEQUENCE [LARGE SCALE GENOMIC DNA]</scope>
    <source>
        <strain evidence="1 2">NI907</strain>
    </source>
</reference>
<proteinExistence type="predicted"/>
<dbReference type="GeneID" id="41963537"/>
<accession>A0A6P8AWQ6</accession>
<keyword evidence="1" id="KW-1185">Reference proteome</keyword>
<dbReference type="Proteomes" id="UP000515153">
    <property type="component" value="Chromosome V"/>
</dbReference>
<dbReference type="RefSeq" id="XP_030979330.1">
    <property type="nucleotide sequence ID" value="XM_031128629.1"/>
</dbReference>
<organism evidence="1 2">
    <name type="scientific">Pyricularia grisea</name>
    <name type="common">Crabgrass-specific blast fungus</name>
    <name type="synonym">Magnaporthe grisea</name>
    <dbReference type="NCBI Taxonomy" id="148305"/>
    <lineage>
        <taxon>Eukaryota</taxon>
        <taxon>Fungi</taxon>
        <taxon>Dikarya</taxon>
        <taxon>Ascomycota</taxon>
        <taxon>Pezizomycotina</taxon>
        <taxon>Sordariomycetes</taxon>
        <taxon>Sordariomycetidae</taxon>
        <taxon>Magnaporthales</taxon>
        <taxon>Pyriculariaceae</taxon>
        <taxon>Pyricularia</taxon>
    </lineage>
</organism>